<evidence type="ECO:0000313" key="3">
    <source>
        <dbReference type="Proteomes" id="UP000334340"/>
    </source>
</evidence>
<dbReference type="GO" id="GO:0005829">
    <property type="term" value="C:cytosol"/>
    <property type="evidence" value="ECO:0007669"/>
    <property type="project" value="TreeGrafter"/>
</dbReference>
<evidence type="ECO:0000259" key="1">
    <source>
        <dbReference type="Pfam" id="PF01048"/>
    </source>
</evidence>
<organism evidence="2 3">
    <name type="scientific">Candidatus Methylomirabilis lanthanidiphila</name>
    <dbReference type="NCBI Taxonomy" id="2211376"/>
    <lineage>
        <taxon>Bacteria</taxon>
        <taxon>Candidatus Methylomirabilota</taxon>
        <taxon>Candidatus Methylomirabilia</taxon>
        <taxon>Candidatus Methylomirabilales</taxon>
        <taxon>Candidatus Methylomirabilaceae</taxon>
        <taxon>Candidatus Methylomirabilis</taxon>
    </lineage>
</organism>
<name>A0A564ZLR6_9BACT</name>
<dbReference type="SUPFAM" id="SSF53167">
    <property type="entry name" value="Purine and uridine phosphorylases"/>
    <property type="match status" value="1"/>
</dbReference>
<dbReference type="AlphaFoldDB" id="A0A564ZLR6"/>
<dbReference type="EMBL" id="CABIKM010000029">
    <property type="protein sequence ID" value="VUZ85602.1"/>
    <property type="molecule type" value="Genomic_DNA"/>
</dbReference>
<accession>A0A564ZLR6</accession>
<dbReference type="InterPro" id="IPR035994">
    <property type="entry name" value="Nucleoside_phosphorylase_sf"/>
</dbReference>
<dbReference type="PANTHER" id="PTHR46832">
    <property type="entry name" value="5'-METHYLTHIOADENOSINE/S-ADENOSYLHOMOCYSTEINE NUCLEOSIDASE"/>
    <property type="match status" value="1"/>
</dbReference>
<dbReference type="GO" id="GO:0009116">
    <property type="term" value="P:nucleoside metabolic process"/>
    <property type="evidence" value="ECO:0007669"/>
    <property type="project" value="InterPro"/>
</dbReference>
<dbReference type="GO" id="GO:0008930">
    <property type="term" value="F:methylthioadenosine nucleosidase activity"/>
    <property type="evidence" value="ECO:0007669"/>
    <property type="project" value="TreeGrafter"/>
</dbReference>
<feature type="domain" description="Nucleoside phosphorylase" evidence="1">
    <location>
        <begin position="17"/>
        <end position="213"/>
    </location>
</feature>
<gene>
    <name evidence="2" type="ORF">MELA_01987</name>
</gene>
<dbReference type="InterPro" id="IPR000845">
    <property type="entry name" value="Nucleoside_phosphorylase_d"/>
</dbReference>
<keyword evidence="3" id="KW-1185">Reference proteome</keyword>
<proteinExistence type="predicted"/>
<sequence length="271" mass="29116">MTTARPTRPSKISSAPFAVFVPTRAEMKPITTALQSTRQSASRSDSMIRIAVGDRVLLLARTGVGPDHAEAAARRLFEETPIAAAVSLGVAGGLSPQAQTGDLIVGDRVILRRSSGQVLDREKGVRLESFPCDSRLQDTATTVLRRWGSRHHLGPILTVDRIVLTEEKHRLAVESGAIALDMESAAIASAASARSIPFLAVRGVLDTVDEDLAMGFDQFLDGRGEPQPLLLIRYLIGHPFTVPHMVGLGLRTKAVCARLGRLLQELSTSLS</sequence>
<dbReference type="Gene3D" id="3.40.50.1580">
    <property type="entry name" value="Nucleoside phosphorylase domain"/>
    <property type="match status" value="1"/>
</dbReference>
<dbReference type="PANTHER" id="PTHR46832:SF1">
    <property type="entry name" value="5'-METHYLTHIOADENOSINE_S-ADENOSYLHOMOCYSTEINE NUCLEOSIDASE"/>
    <property type="match status" value="1"/>
</dbReference>
<reference evidence="2 3" key="1">
    <citation type="submission" date="2019-07" db="EMBL/GenBank/DDBJ databases">
        <authorList>
            <person name="Cremers G."/>
        </authorList>
    </citation>
    <scope>NUCLEOTIDE SEQUENCE [LARGE SCALE GENOMIC DNA]</scope>
</reference>
<evidence type="ECO:0000313" key="2">
    <source>
        <dbReference type="EMBL" id="VUZ85602.1"/>
    </source>
</evidence>
<dbReference type="Proteomes" id="UP000334340">
    <property type="component" value="Unassembled WGS sequence"/>
</dbReference>
<dbReference type="GO" id="GO:0019284">
    <property type="term" value="P:L-methionine salvage from S-adenosylmethionine"/>
    <property type="evidence" value="ECO:0007669"/>
    <property type="project" value="TreeGrafter"/>
</dbReference>
<dbReference type="GO" id="GO:0008782">
    <property type="term" value="F:adenosylhomocysteine nucleosidase activity"/>
    <property type="evidence" value="ECO:0007669"/>
    <property type="project" value="TreeGrafter"/>
</dbReference>
<protein>
    <submittedName>
        <fullName evidence="2">Nucleoside phosphorylase</fullName>
    </submittedName>
</protein>
<dbReference type="Pfam" id="PF01048">
    <property type="entry name" value="PNP_UDP_1"/>
    <property type="match status" value="1"/>
</dbReference>